<protein>
    <submittedName>
        <fullName evidence="1">Uncharacterized protein</fullName>
    </submittedName>
</protein>
<proteinExistence type="predicted"/>
<evidence type="ECO:0000313" key="2">
    <source>
        <dbReference type="Proteomes" id="UP000198609"/>
    </source>
</evidence>
<organism evidence="1 2">
    <name type="scientific">Streptomyces melanosporofaciens</name>
    <dbReference type="NCBI Taxonomy" id="67327"/>
    <lineage>
        <taxon>Bacteria</taxon>
        <taxon>Bacillati</taxon>
        <taxon>Actinomycetota</taxon>
        <taxon>Actinomycetes</taxon>
        <taxon>Kitasatosporales</taxon>
        <taxon>Streptomycetaceae</taxon>
        <taxon>Streptomyces</taxon>
        <taxon>Streptomyces violaceusniger group</taxon>
    </lineage>
</organism>
<dbReference type="EMBL" id="FNST01000002">
    <property type="protein sequence ID" value="SED29678.1"/>
    <property type="molecule type" value="Genomic_DNA"/>
</dbReference>
<sequence>MATPIVTALAVYEAGKKAYEAYQGIVAFVSLGSSADVQSADVQPGDVQSG</sequence>
<dbReference type="Proteomes" id="UP000198609">
    <property type="component" value="Unassembled WGS sequence"/>
</dbReference>
<dbReference type="AlphaFoldDB" id="A0A1H4ZJ42"/>
<keyword evidence="2" id="KW-1185">Reference proteome</keyword>
<accession>A0A1H4ZJ42</accession>
<gene>
    <name evidence="1" type="ORF">SAMN04490356_7854</name>
</gene>
<reference evidence="2" key="1">
    <citation type="submission" date="2016-10" db="EMBL/GenBank/DDBJ databases">
        <authorList>
            <person name="Varghese N."/>
            <person name="Submissions S."/>
        </authorList>
    </citation>
    <scope>NUCLEOTIDE SEQUENCE [LARGE SCALE GENOMIC DNA]</scope>
    <source>
        <strain evidence="2">DSM 40318</strain>
    </source>
</reference>
<name>A0A1H4ZJ42_STRMJ</name>
<dbReference type="RefSeq" id="WP_208905862.1">
    <property type="nucleotide sequence ID" value="NZ_FNST01000002.1"/>
</dbReference>
<evidence type="ECO:0000313" key="1">
    <source>
        <dbReference type="EMBL" id="SED29678.1"/>
    </source>
</evidence>